<dbReference type="GO" id="GO:0005737">
    <property type="term" value="C:cytoplasm"/>
    <property type="evidence" value="ECO:0007669"/>
    <property type="project" value="TreeGrafter"/>
</dbReference>
<organism evidence="11 12">
    <name type="scientific">Ceutorhynchus assimilis</name>
    <name type="common">cabbage seed weevil</name>
    <dbReference type="NCBI Taxonomy" id="467358"/>
    <lineage>
        <taxon>Eukaryota</taxon>
        <taxon>Metazoa</taxon>
        <taxon>Ecdysozoa</taxon>
        <taxon>Arthropoda</taxon>
        <taxon>Hexapoda</taxon>
        <taxon>Insecta</taxon>
        <taxon>Pterygota</taxon>
        <taxon>Neoptera</taxon>
        <taxon>Endopterygota</taxon>
        <taxon>Coleoptera</taxon>
        <taxon>Polyphaga</taxon>
        <taxon>Cucujiformia</taxon>
        <taxon>Curculionidae</taxon>
        <taxon>Ceutorhynchinae</taxon>
        <taxon>Ceutorhynchus</taxon>
    </lineage>
</organism>
<feature type="compositionally biased region" description="Polar residues" evidence="9">
    <location>
        <begin position="1465"/>
        <end position="1477"/>
    </location>
</feature>
<dbReference type="Proteomes" id="UP001152799">
    <property type="component" value="Chromosome 7"/>
</dbReference>
<keyword evidence="7" id="KW-0131">Cell cycle</keyword>
<sequence length="1664" mass="188010">MEKRVRQLLDDIQHKFCTEAKALDLWKKIYNSANYEEFTKLFCQILQGIIQENYNNPYVKTIIAAMGKFVAEVSSRETKGLASPENLLLRDVISNIIRDHTEENEHFKFNVCSFLSVTLQNMDKNVEVDESVIRIVQDSLLEKLEDPKPLIRQQAVSALASIQCPFKRDCPVVGSLITCLINPHPSVRREVVKNIALTGISFSHIYKRTRDTDASVRRAAFSRMADIDPTRHLRITQRQYILKSGILETNQCTKKLFSELLLAKWLTAYNGNYIEFLKGIKLDADENDIRDTEKLSGQIMEFFLKSQPLNKIIEILPLDEDKLIPESSLQTEVVLYWNIVLKYLRQSEDLEEYIEQLIPELIIFCGYIQRIIDEMFPRKLQESFEENLNFQHMLCHLFDIAESYDLSEEVGRKALDGLIRKCLRDHQWHHKLLNKLIQIGSKLAPKLELFTNEVYNIIFDIWQPFEENPNQTGYFREYEFKRAQLKVKLTRLENELSYAIASANYEMSRKVEMELNEYRAKLENLSKEGPPLEMIRKPTEDPAKLCWCLDLLCALLMVYANHEHLPSSLNMFKDDFLLPLIWDKRAEILTRALKCMGIYCIYDQETAKLYHHLGTFKIHINKYKSMKLYNKKVVMNSVSLTCDLLMIHGVDWLDNEEEIDIGMSAIEGEPSKNQKLSFDSFIHVLLRMLQDEDYEMRDLSVTVFAKLMCCGLPISSMSTSKLILKWFRLSSKSSAAKALQHKIGMILGAYVNSGNDAKKNVIEAIVPVLTVIAKAPPWSSLSLIDIDLAVQFMAIISDSGNSKVFLHSQLARILLDEIDLGPAKNATIYFAKMLNLLNITLNQSSEIQDIIDKVEKIFEEKTLSKAVMQHLARFLKKLKNGNNTTAISTSMSFNSTKTSVNRAKPLHIKAKKLGSRIKDITEKDPEDNELPRTEVQANISHILPEQASANTSADQTKPLHIQTKKLSSGIKHIIQKDPKDNELPRTEVEANISDVLPEQITKPQQPAPDQNISSSGSDIIGTTHTPVPMFNKILRVNLVRLPIKISRDNTSSDSDSDTAPPPAKYRRIRTPKDKTNSSSDSDTNSPPKKRQRLITRKVEMPGSAPKNKTENYSKKILKEPLATLPINTKGLEETVASHPAPEADSVFFDKSSIQSPQGNNLEKTNSSKDSHVTSSKESALSKSEDVVPIAQENFVENEIFSSWSSVEEIEKNLETNKSCEEHVDSNAQQSLKHIESAEESIISNEEDEKNSHYFFSGMSNVSFCTEESTDDISANTKLDEKKTASALEEVDVPQPSPEAKIVFSDKSRALSSQDVQEKRSPRKQRLSQEKTVSTSSNHSILSKSEDVGSLVEENEVLSSWSSIEEVEKIAQQNLEEIETDKDKGGNNQVYCSFGMSNVLSRKEEIPPSTQDSSAKPILDNNKSASVDVPQPSPEAKIVFSDKSRAPSSQDFRDKRSPEKQRSPQEKTFSTFNKSSLSESEDVGPLAKENVVLSSWSSIEELEKISQSNLMEIEPSAESIVSISDNEDKEGNIQAYCSSGMSNESSRTEEIPTSTQASSAKLILDNNKTVSDSTRTLGSRQSTTTDDTSSLMSNSYQQDLESSISAASDDSDDRHSSPISIRRSLDRKASNRTKIRSRSSKTLFLDEIDAAASDTDENIDDDPHR</sequence>
<evidence type="ECO:0000313" key="12">
    <source>
        <dbReference type="Proteomes" id="UP001152799"/>
    </source>
</evidence>
<feature type="region of interest" description="Disordered" evidence="9">
    <location>
        <begin position="996"/>
        <end position="1020"/>
    </location>
</feature>
<keyword evidence="6" id="KW-0226">DNA condensation</keyword>
<dbReference type="EMBL" id="OU892283">
    <property type="protein sequence ID" value="CAH1133406.1"/>
    <property type="molecule type" value="Genomic_DNA"/>
</dbReference>
<evidence type="ECO:0000259" key="10">
    <source>
        <dbReference type="Pfam" id="PF12719"/>
    </source>
</evidence>
<feature type="domain" description="Nuclear condensin complex subunit 3 C-terminal" evidence="10">
    <location>
        <begin position="548"/>
        <end position="839"/>
    </location>
</feature>
<evidence type="ECO:0000256" key="9">
    <source>
        <dbReference type="SAM" id="MobiDB-lite"/>
    </source>
</evidence>
<evidence type="ECO:0000256" key="6">
    <source>
        <dbReference type="ARBA" id="ARBA00023067"/>
    </source>
</evidence>
<feature type="compositionally biased region" description="Polar residues" evidence="9">
    <location>
        <begin position="1329"/>
        <end position="1342"/>
    </location>
</feature>
<feature type="compositionally biased region" description="Polar residues" evidence="9">
    <location>
        <begin position="1001"/>
        <end position="1011"/>
    </location>
</feature>
<feature type="compositionally biased region" description="Polar residues" evidence="9">
    <location>
        <begin position="1565"/>
        <end position="1580"/>
    </location>
</feature>
<evidence type="ECO:0000256" key="4">
    <source>
        <dbReference type="ARBA" id="ARBA00022618"/>
    </source>
</evidence>
<reference evidence="11" key="1">
    <citation type="submission" date="2022-01" db="EMBL/GenBank/DDBJ databases">
        <authorList>
            <person name="King R."/>
        </authorList>
    </citation>
    <scope>NUCLEOTIDE SEQUENCE</scope>
</reference>
<comment type="subcellular location">
    <subcellularLocation>
        <location evidence="1">Chromosome</location>
    </subcellularLocation>
</comment>
<feature type="region of interest" description="Disordered" evidence="9">
    <location>
        <begin position="1047"/>
        <end position="1113"/>
    </location>
</feature>
<evidence type="ECO:0000256" key="1">
    <source>
        <dbReference type="ARBA" id="ARBA00004286"/>
    </source>
</evidence>
<keyword evidence="4" id="KW-0132">Cell division</keyword>
<feature type="region of interest" description="Disordered" evidence="9">
    <location>
        <begin position="1401"/>
        <end position="1485"/>
    </location>
</feature>
<dbReference type="GO" id="GO:0000796">
    <property type="term" value="C:condensin complex"/>
    <property type="evidence" value="ECO:0007669"/>
    <property type="project" value="InterPro"/>
</dbReference>
<feature type="region of interest" description="Disordered" evidence="9">
    <location>
        <begin position="1151"/>
        <end position="1184"/>
    </location>
</feature>
<feature type="compositionally biased region" description="Polar residues" evidence="9">
    <location>
        <begin position="1172"/>
        <end position="1181"/>
    </location>
</feature>
<feature type="coiled-coil region" evidence="8">
    <location>
        <begin position="475"/>
        <end position="528"/>
    </location>
</feature>
<evidence type="ECO:0000256" key="3">
    <source>
        <dbReference type="ARBA" id="ARBA00022454"/>
    </source>
</evidence>
<dbReference type="InterPro" id="IPR027165">
    <property type="entry name" value="CND3"/>
</dbReference>
<comment type="similarity">
    <text evidence="2">Belongs to the CND3 (condensin subunit 3) family.</text>
</comment>
<evidence type="ECO:0000256" key="8">
    <source>
        <dbReference type="SAM" id="Coils"/>
    </source>
</evidence>
<dbReference type="Gene3D" id="1.25.10.10">
    <property type="entry name" value="Leucine-rich Repeat Variant"/>
    <property type="match status" value="1"/>
</dbReference>
<dbReference type="PANTHER" id="PTHR14418:SF5">
    <property type="entry name" value="CONDENSIN COMPLEX SUBUNIT 3"/>
    <property type="match status" value="1"/>
</dbReference>
<feature type="region of interest" description="Disordered" evidence="9">
    <location>
        <begin position="1535"/>
        <end position="1636"/>
    </location>
</feature>
<feature type="compositionally biased region" description="Basic and acidic residues" evidence="9">
    <location>
        <begin position="1439"/>
        <end position="1464"/>
    </location>
</feature>
<keyword evidence="8" id="KW-0175">Coiled coil</keyword>
<feature type="compositionally biased region" description="Polar residues" evidence="9">
    <location>
        <begin position="1535"/>
        <end position="1558"/>
    </location>
</feature>
<evidence type="ECO:0000313" key="11">
    <source>
        <dbReference type="EMBL" id="CAH1133406.1"/>
    </source>
</evidence>
<dbReference type="InterPro" id="IPR016024">
    <property type="entry name" value="ARM-type_fold"/>
</dbReference>
<dbReference type="GO" id="GO:0051301">
    <property type="term" value="P:cell division"/>
    <property type="evidence" value="ECO:0007669"/>
    <property type="project" value="UniProtKB-KW"/>
</dbReference>
<proteinExistence type="inferred from homology"/>
<keyword evidence="12" id="KW-1185">Reference proteome</keyword>
<dbReference type="PANTHER" id="PTHR14418">
    <property type="entry name" value="CONDENSIN COMPLEX SUBUNIT 3-RELATED"/>
    <property type="match status" value="1"/>
</dbReference>
<keyword evidence="5" id="KW-0498">Mitosis</keyword>
<keyword evidence="3" id="KW-0158">Chromosome</keyword>
<feature type="region of interest" description="Disordered" evidence="9">
    <location>
        <begin position="1306"/>
        <end position="1350"/>
    </location>
</feature>
<dbReference type="Pfam" id="PF12719">
    <property type="entry name" value="Cnd3"/>
    <property type="match status" value="1"/>
</dbReference>
<evidence type="ECO:0000256" key="7">
    <source>
        <dbReference type="ARBA" id="ARBA00023306"/>
    </source>
</evidence>
<feature type="compositionally biased region" description="Low complexity" evidence="9">
    <location>
        <begin position="1076"/>
        <end position="1086"/>
    </location>
</feature>
<evidence type="ECO:0000256" key="5">
    <source>
        <dbReference type="ARBA" id="ARBA00022776"/>
    </source>
</evidence>
<accession>A0A9P0DNC9</accession>
<feature type="compositionally biased region" description="Polar residues" evidence="9">
    <location>
        <begin position="1590"/>
        <end position="1600"/>
    </location>
</feature>
<protein>
    <recommendedName>
        <fullName evidence="10">Nuclear condensin complex subunit 3 C-terminal domain-containing protein</fullName>
    </recommendedName>
</protein>
<dbReference type="InterPro" id="IPR011989">
    <property type="entry name" value="ARM-like"/>
</dbReference>
<name>A0A9P0DNC9_9CUCU</name>
<dbReference type="OrthoDB" id="27187at2759"/>
<dbReference type="GO" id="GO:0000793">
    <property type="term" value="C:condensed chromosome"/>
    <property type="evidence" value="ECO:0007669"/>
    <property type="project" value="TreeGrafter"/>
</dbReference>
<dbReference type="InterPro" id="IPR025977">
    <property type="entry name" value="Cnd3_C"/>
</dbReference>
<dbReference type="GO" id="GO:0007076">
    <property type="term" value="P:mitotic chromosome condensation"/>
    <property type="evidence" value="ECO:0007669"/>
    <property type="project" value="InterPro"/>
</dbReference>
<gene>
    <name evidence="11" type="ORF">CEUTPL_LOCUS11860</name>
</gene>
<evidence type="ECO:0000256" key="2">
    <source>
        <dbReference type="ARBA" id="ARBA00006533"/>
    </source>
</evidence>
<feature type="compositionally biased region" description="Polar residues" evidence="9">
    <location>
        <begin position="1151"/>
        <end position="1164"/>
    </location>
</feature>
<dbReference type="SUPFAM" id="SSF48371">
    <property type="entry name" value="ARM repeat"/>
    <property type="match status" value="1"/>
</dbReference>